<name>A0ABS6CYX3_9FIRM</name>
<keyword evidence="5 6" id="KW-0472">Membrane</keyword>
<dbReference type="Pfam" id="PF04138">
    <property type="entry name" value="GtrA_DPMS_TM"/>
    <property type="match status" value="1"/>
</dbReference>
<keyword evidence="3 6" id="KW-0812">Transmembrane</keyword>
<evidence type="ECO:0000256" key="2">
    <source>
        <dbReference type="ARBA" id="ARBA00009399"/>
    </source>
</evidence>
<evidence type="ECO:0000256" key="1">
    <source>
        <dbReference type="ARBA" id="ARBA00004141"/>
    </source>
</evidence>
<comment type="caution">
    <text evidence="8">The sequence shown here is derived from an EMBL/GenBank/DDBJ whole genome shotgun (WGS) entry which is preliminary data.</text>
</comment>
<comment type="subcellular location">
    <subcellularLocation>
        <location evidence="1">Membrane</location>
        <topology evidence="1">Multi-pass membrane protein</topology>
    </subcellularLocation>
</comment>
<evidence type="ECO:0000256" key="6">
    <source>
        <dbReference type="SAM" id="Phobius"/>
    </source>
</evidence>
<feature type="transmembrane region" description="Helical" evidence="6">
    <location>
        <begin position="40"/>
        <end position="66"/>
    </location>
</feature>
<protein>
    <submittedName>
        <fullName evidence="8">GtrA family protein</fullName>
    </submittedName>
</protein>
<dbReference type="PANTHER" id="PTHR38459:SF1">
    <property type="entry name" value="PROPHAGE BACTOPRENOL-LINKED GLUCOSE TRANSLOCASE HOMOLOG"/>
    <property type="match status" value="1"/>
</dbReference>
<evidence type="ECO:0000256" key="3">
    <source>
        <dbReference type="ARBA" id="ARBA00022692"/>
    </source>
</evidence>
<sequence>MDEKKSTSLFQQLVRFAVVGGGAFLIDYGIMILLTELFGVNYLISCAVSFTVSVIFNYVLSVYWVFNVTGERSKTQDFAVFIILSIIGLGINQLIMWIAVDKLHIFYMISKIGATAVVMVYNFITRKVFLENGNKEKEE</sequence>
<evidence type="ECO:0000313" key="9">
    <source>
        <dbReference type="Proteomes" id="UP000723714"/>
    </source>
</evidence>
<accession>A0ABS6CYX3</accession>
<dbReference type="InterPro" id="IPR051401">
    <property type="entry name" value="GtrA_CellWall_Glycosyl"/>
</dbReference>
<dbReference type="RefSeq" id="WP_216238658.1">
    <property type="nucleotide sequence ID" value="NZ_JABACJ020000001.1"/>
</dbReference>
<gene>
    <name evidence="8" type="ORF">HGO97_001350</name>
</gene>
<proteinExistence type="inferred from homology"/>
<evidence type="ECO:0000256" key="4">
    <source>
        <dbReference type="ARBA" id="ARBA00022989"/>
    </source>
</evidence>
<comment type="similarity">
    <text evidence="2">Belongs to the GtrA family.</text>
</comment>
<keyword evidence="9" id="KW-1185">Reference proteome</keyword>
<feature type="transmembrane region" description="Helical" evidence="6">
    <location>
        <begin position="12"/>
        <end position="34"/>
    </location>
</feature>
<keyword evidence="4 6" id="KW-1133">Transmembrane helix</keyword>
<evidence type="ECO:0000259" key="7">
    <source>
        <dbReference type="Pfam" id="PF04138"/>
    </source>
</evidence>
<organism evidence="8 9">
    <name type="scientific">Faecalicatena faecalis</name>
    <dbReference type="NCBI Taxonomy" id="2726362"/>
    <lineage>
        <taxon>Bacteria</taxon>
        <taxon>Bacillati</taxon>
        <taxon>Bacillota</taxon>
        <taxon>Clostridia</taxon>
        <taxon>Lachnospirales</taxon>
        <taxon>Lachnospiraceae</taxon>
        <taxon>Faecalicatena</taxon>
    </lineage>
</organism>
<reference evidence="8 9" key="1">
    <citation type="submission" date="2021-06" db="EMBL/GenBank/DDBJ databases">
        <title>Faecalicatena sp. nov. isolated from porcine feces.</title>
        <authorList>
            <person name="Oh B.S."/>
            <person name="Lee J.H."/>
        </authorList>
    </citation>
    <scope>NUCLEOTIDE SEQUENCE [LARGE SCALE GENOMIC DNA]</scope>
    <source>
        <strain evidence="8 9">AGMB00832</strain>
    </source>
</reference>
<evidence type="ECO:0000256" key="5">
    <source>
        <dbReference type="ARBA" id="ARBA00023136"/>
    </source>
</evidence>
<feature type="domain" description="GtrA/DPMS transmembrane" evidence="7">
    <location>
        <begin position="15"/>
        <end position="129"/>
    </location>
</feature>
<dbReference type="InterPro" id="IPR007267">
    <property type="entry name" value="GtrA_DPMS_TM"/>
</dbReference>
<evidence type="ECO:0000313" key="8">
    <source>
        <dbReference type="EMBL" id="MBU3874463.1"/>
    </source>
</evidence>
<dbReference type="PANTHER" id="PTHR38459">
    <property type="entry name" value="PROPHAGE BACTOPRENOL-LINKED GLUCOSE TRANSLOCASE HOMOLOG"/>
    <property type="match status" value="1"/>
</dbReference>
<dbReference type="EMBL" id="JABACJ020000001">
    <property type="protein sequence ID" value="MBU3874463.1"/>
    <property type="molecule type" value="Genomic_DNA"/>
</dbReference>
<dbReference type="Proteomes" id="UP000723714">
    <property type="component" value="Unassembled WGS sequence"/>
</dbReference>
<feature type="transmembrane region" description="Helical" evidence="6">
    <location>
        <begin position="78"/>
        <end position="99"/>
    </location>
</feature>
<feature type="transmembrane region" description="Helical" evidence="6">
    <location>
        <begin position="105"/>
        <end position="124"/>
    </location>
</feature>